<comment type="cofactor">
    <cofactor evidence="1">
        <name>Mg(2+)</name>
        <dbReference type="ChEBI" id="CHEBI:18420"/>
    </cofactor>
</comment>
<dbReference type="GO" id="GO:0008296">
    <property type="term" value="F:3'-5'-DNA exonuclease activity"/>
    <property type="evidence" value="ECO:0007669"/>
    <property type="project" value="TreeGrafter"/>
</dbReference>
<evidence type="ECO:0000256" key="5">
    <source>
        <dbReference type="ARBA" id="ARBA00022839"/>
    </source>
</evidence>
<keyword evidence="6" id="KW-0460">Magnesium</keyword>
<dbReference type="GO" id="GO:0006308">
    <property type="term" value="P:DNA catabolic process"/>
    <property type="evidence" value="ECO:0007669"/>
    <property type="project" value="TreeGrafter"/>
</dbReference>
<dbReference type="Gene3D" id="3.30.420.10">
    <property type="entry name" value="Ribonuclease H-like superfamily/Ribonuclease H"/>
    <property type="match status" value="1"/>
</dbReference>
<dbReference type="InterPro" id="IPR012337">
    <property type="entry name" value="RNaseH-like_sf"/>
</dbReference>
<dbReference type="GO" id="GO:0005737">
    <property type="term" value="C:cytoplasm"/>
    <property type="evidence" value="ECO:0007669"/>
    <property type="project" value="TreeGrafter"/>
</dbReference>
<dbReference type="FunFam" id="3.30.420.10:FF:000081">
    <property type="entry name" value="Exonuclease DPD1 chloroplastic/mitochondrial"/>
    <property type="match status" value="1"/>
</dbReference>
<keyword evidence="4" id="KW-0378">Hydrolase</keyword>
<dbReference type="CDD" id="cd06127">
    <property type="entry name" value="DEDDh"/>
    <property type="match status" value="1"/>
</dbReference>
<dbReference type="InterPro" id="IPR036397">
    <property type="entry name" value="RNaseH_sf"/>
</dbReference>
<accession>A0A9Q0FX26</accession>
<comment type="caution">
    <text evidence="9">The sequence shown here is derived from an EMBL/GenBank/DDBJ whole genome shotgun (WGS) entry which is preliminary data.</text>
</comment>
<dbReference type="EMBL" id="JAKUCV010003302">
    <property type="protein sequence ID" value="KAJ4839494.1"/>
    <property type="molecule type" value="Genomic_DNA"/>
</dbReference>
<dbReference type="SMART" id="SM00479">
    <property type="entry name" value="EXOIII"/>
    <property type="match status" value="1"/>
</dbReference>
<proteinExistence type="inferred from homology"/>
<sequence length="332" mass="37848">MKTVPMCFSIFEPRCRIHTLASFWWESFHSLDRTYSSSSRFRLFNSKANALEGGYSRRWIRRPVSTQTERKNQTTRNSKPTTIKHEILDEIVSSGATLGIAKAEISKFQICDIEKRIAENQDLAKLVTVVVFDIETTGFSREHERIIEIALQDLDGGANSTFQTLVNPGRHINNSHIHKITTNMVCRPSVPRMEELIPIFLQYIKSRQKPDGYMLFVAHNARSFDVPFLVNEFARCSVDIPPNWLFVDTLPLARELLKSEGSKASQGTSLKDLRQKYDIPELGSAHRAMSDVRVLSLILQRLTIDLKLPLSGLVRKHFKASDLSCAKKNSQQ</sequence>
<evidence type="ECO:0000256" key="7">
    <source>
        <dbReference type="ARBA" id="ARBA00025769"/>
    </source>
</evidence>
<protein>
    <recommendedName>
        <fullName evidence="8">Exonuclease domain-containing protein</fullName>
    </recommendedName>
</protein>
<evidence type="ECO:0000256" key="1">
    <source>
        <dbReference type="ARBA" id="ARBA00001946"/>
    </source>
</evidence>
<reference evidence="9" key="1">
    <citation type="submission" date="2022-02" db="EMBL/GenBank/DDBJ databases">
        <authorList>
            <person name="Henning P.M."/>
            <person name="McCubbin A.G."/>
            <person name="Shore J.S."/>
        </authorList>
    </citation>
    <scope>NUCLEOTIDE SEQUENCE</scope>
    <source>
        <strain evidence="9">F60SS</strain>
        <tissue evidence="9">Leaves</tissue>
    </source>
</reference>
<evidence type="ECO:0000256" key="4">
    <source>
        <dbReference type="ARBA" id="ARBA00022801"/>
    </source>
</evidence>
<dbReference type="Pfam" id="PF00929">
    <property type="entry name" value="RNase_T"/>
    <property type="match status" value="1"/>
</dbReference>
<organism evidence="9 10">
    <name type="scientific">Turnera subulata</name>
    <dbReference type="NCBI Taxonomy" id="218843"/>
    <lineage>
        <taxon>Eukaryota</taxon>
        <taxon>Viridiplantae</taxon>
        <taxon>Streptophyta</taxon>
        <taxon>Embryophyta</taxon>
        <taxon>Tracheophyta</taxon>
        <taxon>Spermatophyta</taxon>
        <taxon>Magnoliopsida</taxon>
        <taxon>eudicotyledons</taxon>
        <taxon>Gunneridae</taxon>
        <taxon>Pentapetalae</taxon>
        <taxon>rosids</taxon>
        <taxon>fabids</taxon>
        <taxon>Malpighiales</taxon>
        <taxon>Passifloraceae</taxon>
        <taxon>Turnera</taxon>
    </lineage>
</organism>
<dbReference type="PANTHER" id="PTHR13058:SF19">
    <property type="entry name" value="LD40940P"/>
    <property type="match status" value="1"/>
</dbReference>
<dbReference type="AlphaFoldDB" id="A0A9Q0FX26"/>
<keyword evidence="5" id="KW-0269">Exonuclease</keyword>
<gene>
    <name evidence="9" type="ORF">Tsubulata_027897</name>
</gene>
<dbReference type="InterPro" id="IPR040393">
    <property type="entry name" value="TREX1/2"/>
</dbReference>
<reference evidence="9" key="2">
    <citation type="journal article" date="2023" name="Plants (Basel)">
        <title>Annotation of the Turnera subulata (Passifloraceae) Draft Genome Reveals the S-Locus Evolved after the Divergence of Turneroideae from Passifloroideae in a Stepwise Manner.</title>
        <authorList>
            <person name="Henning P.M."/>
            <person name="Roalson E.H."/>
            <person name="Mir W."/>
            <person name="McCubbin A.G."/>
            <person name="Shore J.S."/>
        </authorList>
    </citation>
    <scope>NUCLEOTIDE SEQUENCE</scope>
    <source>
        <strain evidence="9">F60SS</strain>
    </source>
</reference>
<dbReference type="SUPFAM" id="SSF53098">
    <property type="entry name" value="Ribonuclease H-like"/>
    <property type="match status" value="1"/>
</dbReference>
<dbReference type="OrthoDB" id="10250935at2759"/>
<evidence type="ECO:0000259" key="8">
    <source>
        <dbReference type="SMART" id="SM00479"/>
    </source>
</evidence>
<dbReference type="GO" id="GO:0003676">
    <property type="term" value="F:nucleic acid binding"/>
    <property type="evidence" value="ECO:0007669"/>
    <property type="project" value="InterPro"/>
</dbReference>
<dbReference type="Proteomes" id="UP001141552">
    <property type="component" value="Unassembled WGS sequence"/>
</dbReference>
<keyword evidence="3" id="KW-0479">Metal-binding</keyword>
<keyword evidence="10" id="KW-1185">Reference proteome</keyword>
<dbReference type="InterPro" id="IPR013520">
    <property type="entry name" value="Ribonucl_H"/>
</dbReference>
<evidence type="ECO:0000256" key="3">
    <source>
        <dbReference type="ARBA" id="ARBA00022723"/>
    </source>
</evidence>
<dbReference type="PANTHER" id="PTHR13058">
    <property type="entry name" value="THREE PRIME REPAIR EXONUCLEASE 1, 2"/>
    <property type="match status" value="1"/>
</dbReference>
<comment type="similarity">
    <text evidence="7">Belongs to the exonuclease superfamily. TREX family.</text>
</comment>
<evidence type="ECO:0000313" key="10">
    <source>
        <dbReference type="Proteomes" id="UP001141552"/>
    </source>
</evidence>
<keyword evidence="2" id="KW-0540">Nuclease</keyword>
<feature type="domain" description="Exonuclease" evidence="8">
    <location>
        <begin position="128"/>
        <end position="308"/>
    </location>
</feature>
<dbReference type="GO" id="GO:0046872">
    <property type="term" value="F:metal ion binding"/>
    <property type="evidence" value="ECO:0007669"/>
    <property type="project" value="UniProtKB-KW"/>
</dbReference>
<evidence type="ECO:0000313" key="9">
    <source>
        <dbReference type="EMBL" id="KAJ4839494.1"/>
    </source>
</evidence>
<evidence type="ECO:0000256" key="6">
    <source>
        <dbReference type="ARBA" id="ARBA00022842"/>
    </source>
</evidence>
<name>A0A9Q0FX26_9ROSI</name>
<evidence type="ECO:0000256" key="2">
    <source>
        <dbReference type="ARBA" id="ARBA00022722"/>
    </source>
</evidence>